<name>A0A344TSI9_9BACT</name>
<dbReference type="InterPro" id="IPR059177">
    <property type="entry name" value="GH29D-like_dom"/>
</dbReference>
<dbReference type="PANTHER" id="PTHR22600:SF57">
    <property type="entry name" value="BETA-N-ACETYLHEXOSAMINIDASE"/>
    <property type="match status" value="1"/>
</dbReference>
<dbReference type="GO" id="GO:0005975">
    <property type="term" value="P:carbohydrate metabolic process"/>
    <property type="evidence" value="ECO:0007669"/>
    <property type="project" value="InterPro"/>
</dbReference>
<feature type="active site" description="Proton donor" evidence="6">
    <location>
        <position position="342"/>
    </location>
</feature>
<evidence type="ECO:0000256" key="1">
    <source>
        <dbReference type="ARBA" id="ARBA00001231"/>
    </source>
</evidence>
<dbReference type="SUPFAM" id="SSF55545">
    <property type="entry name" value="beta-N-acetylhexosaminidase-like domain"/>
    <property type="match status" value="1"/>
</dbReference>
<dbReference type="InterPro" id="IPR017853">
    <property type="entry name" value="GH"/>
</dbReference>
<dbReference type="InterPro" id="IPR015883">
    <property type="entry name" value="Glyco_hydro_20_cat"/>
</dbReference>
<feature type="domain" description="F5/8 type C" evidence="9">
    <location>
        <begin position="634"/>
        <end position="744"/>
    </location>
</feature>
<proteinExistence type="inferred from homology"/>
<dbReference type="InterPro" id="IPR029018">
    <property type="entry name" value="Hex-like_dom2"/>
</dbReference>
<dbReference type="OrthoDB" id="9763537at2"/>
<dbReference type="EMBL" id="CP030850">
    <property type="protein sequence ID" value="AXE21610.1"/>
    <property type="molecule type" value="Genomic_DNA"/>
</dbReference>
<feature type="chain" id="PRO_5017021466" description="beta-N-acetylhexosaminidase" evidence="7">
    <location>
        <begin position="21"/>
        <end position="769"/>
    </location>
</feature>
<dbReference type="Pfam" id="PF00754">
    <property type="entry name" value="F5_F8_type_C"/>
    <property type="match status" value="1"/>
</dbReference>
<feature type="domain" description="Beta-hexosaminidase bacterial type N-terminal" evidence="10">
    <location>
        <begin position="25"/>
        <end position="160"/>
    </location>
</feature>
<feature type="domain" description="GH29D-like beta-sandwich" evidence="11">
    <location>
        <begin position="554"/>
        <end position="606"/>
    </location>
</feature>
<dbReference type="InterPro" id="IPR015882">
    <property type="entry name" value="HEX_bac_N"/>
</dbReference>
<dbReference type="SUPFAM" id="SSF51445">
    <property type="entry name" value="(Trans)glycosidases"/>
    <property type="match status" value="1"/>
</dbReference>
<dbReference type="AlphaFoldDB" id="A0A344TSI9"/>
<evidence type="ECO:0000313" key="12">
    <source>
        <dbReference type="EMBL" id="AXE21610.1"/>
    </source>
</evidence>
<dbReference type="Pfam" id="PF02838">
    <property type="entry name" value="Glyco_hydro_20b"/>
    <property type="match status" value="1"/>
</dbReference>
<dbReference type="GO" id="GO:0004563">
    <property type="term" value="F:beta-N-acetylhexosaminidase activity"/>
    <property type="evidence" value="ECO:0007669"/>
    <property type="project" value="UniProtKB-EC"/>
</dbReference>
<keyword evidence="7" id="KW-0732">Signal</keyword>
<evidence type="ECO:0000259" key="8">
    <source>
        <dbReference type="Pfam" id="PF00728"/>
    </source>
</evidence>
<evidence type="ECO:0000313" key="13">
    <source>
        <dbReference type="Proteomes" id="UP000251993"/>
    </source>
</evidence>
<evidence type="ECO:0000259" key="11">
    <source>
        <dbReference type="Pfam" id="PF13290"/>
    </source>
</evidence>
<dbReference type="Proteomes" id="UP000251993">
    <property type="component" value="Chromosome"/>
</dbReference>
<evidence type="ECO:0000256" key="3">
    <source>
        <dbReference type="ARBA" id="ARBA00012663"/>
    </source>
</evidence>
<keyword evidence="5" id="KW-0326">Glycosidase</keyword>
<dbReference type="InterPro" id="IPR025705">
    <property type="entry name" value="Beta_hexosaminidase_sua/sub"/>
</dbReference>
<evidence type="ECO:0000256" key="7">
    <source>
        <dbReference type="SAM" id="SignalP"/>
    </source>
</evidence>
<feature type="signal peptide" evidence="7">
    <location>
        <begin position="1"/>
        <end position="20"/>
    </location>
</feature>
<dbReference type="EC" id="3.2.1.52" evidence="3"/>
<dbReference type="Gene3D" id="2.60.120.260">
    <property type="entry name" value="Galactose-binding domain-like"/>
    <property type="match status" value="1"/>
</dbReference>
<gene>
    <name evidence="12" type="ORF">DR864_18030</name>
</gene>
<comment type="catalytic activity">
    <reaction evidence="1">
        <text>Hydrolysis of terminal non-reducing N-acetyl-D-hexosamine residues in N-acetyl-beta-D-hexosaminides.</text>
        <dbReference type="EC" id="3.2.1.52"/>
    </reaction>
</comment>
<protein>
    <recommendedName>
        <fullName evidence="3">beta-N-acetylhexosaminidase</fullName>
        <ecNumber evidence="3">3.2.1.52</ecNumber>
    </recommendedName>
</protein>
<dbReference type="KEGG" id="run:DR864_18030"/>
<evidence type="ECO:0000256" key="6">
    <source>
        <dbReference type="PIRSR" id="PIRSR625705-1"/>
    </source>
</evidence>
<evidence type="ECO:0000259" key="10">
    <source>
        <dbReference type="Pfam" id="PF02838"/>
    </source>
</evidence>
<dbReference type="GO" id="GO:0016020">
    <property type="term" value="C:membrane"/>
    <property type="evidence" value="ECO:0007669"/>
    <property type="project" value="TreeGrafter"/>
</dbReference>
<keyword evidence="4" id="KW-0378">Hydrolase</keyword>
<accession>A0A344TSI9</accession>
<dbReference type="InterPro" id="IPR000421">
    <property type="entry name" value="FA58C"/>
</dbReference>
<dbReference type="CDD" id="cd06563">
    <property type="entry name" value="GH20_chitobiase-like"/>
    <property type="match status" value="1"/>
</dbReference>
<comment type="similarity">
    <text evidence="2">Belongs to the glycosyl hydrolase 20 family.</text>
</comment>
<organism evidence="12 13">
    <name type="scientific">Runella rosea</name>
    <dbReference type="NCBI Taxonomy" id="2259595"/>
    <lineage>
        <taxon>Bacteria</taxon>
        <taxon>Pseudomonadati</taxon>
        <taxon>Bacteroidota</taxon>
        <taxon>Cytophagia</taxon>
        <taxon>Cytophagales</taxon>
        <taxon>Spirosomataceae</taxon>
        <taxon>Runella</taxon>
    </lineage>
</organism>
<sequence>MKKLIFFFTLCTLRFTLLQAQENTYNLIPFPAQFNGGEGTFVLNAQTKIIVTAKDAPLKPIAQSLVTTLKTASKLPLAVAATATPTAKNIIYIRLNKALGLGTEGYKLSVSADRVMLDAGTPQGAFYGLQTILQLLPTSVFSPVPVENVSWSMPVCQIQDKPRFGHRGLMLDVSRHFMPVSFIKKYIDLLALHKMNIFHWHLTDDQGWRIEIKKYPKLTQVGSKRKETLMGQYSENYPQKFDGKENGGFYTQAEIKEVVKYAQSKYVTIIPEIELPGHSSAALAAYPELGCEPSKKYEVATKWGVMNDVYCPNEKTFTFLQDVLTEVFTLFPGKYVHIGGDEAPKDAWKQSAFCQDLIKKLNLKDEHELQSYFIKRIEKFVNSKGRAIIGWDEILEGGVAPNATVMSWRGTQGGIEAAKQKHNVIMTPNTYYYLDYYQANPAKEPLAIGGYLPIEKVYEYDPGAGFSPEEQKYILGVQGNVWTEYMPSPAQVEYMTFPRATAIAEVAWVPSGGKNFEDFATRLKEHLKRLDYLKVNYSKRILDVRAVTQFNNQGQLQVRLEKLDSDSKIYYTTDGKEPSTSSTEYLMPITLDKITTIKAITTAGAKFEEKFFIHRAKGKPYTYANAPAEGVDTDKKKLTDGQVAQSPRNSAEWVRLSGKDFEITIDLGDVKPVTKVSANFLKVIMNNVFPPTSVEIGLSRDGESFKDALAQPVKYALEGPWEIMPVVADFKTARARYIRIRAKNAGPAPEGHPAAGRPTTIAMDEVVVD</sequence>
<evidence type="ECO:0000256" key="5">
    <source>
        <dbReference type="ARBA" id="ARBA00023295"/>
    </source>
</evidence>
<feature type="domain" description="Glycoside hydrolase family 20 catalytic" evidence="8">
    <location>
        <begin position="164"/>
        <end position="510"/>
    </location>
</feature>
<dbReference type="GO" id="GO:0030203">
    <property type="term" value="P:glycosaminoglycan metabolic process"/>
    <property type="evidence" value="ECO:0007669"/>
    <property type="project" value="TreeGrafter"/>
</dbReference>
<dbReference type="PRINTS" id="PR00738">
    <property type="entry name" value="GLHYDRLASE20"/>
</dbReference>
<evidence type="ECO:0000259" key="9">
    <source>
        <dbReference type="Pfam" id="PF00754"/>
    </source>
</evidence>
<keyword evidence="13" id="KW-1185">Reference proteome</keyword>
<dbReference type="Pfam" id="PF00728">
    <property type="entry name" value="Glyco_hydro_20"/>
    <property type="match status" value="1"/>
</dbReference>
<dbReference type="PANTHER" id="PTHR22600">
    <property type="entry name" value="BETA-HEXOSAMINIDASE"/>
    <property type="match status" value="1"/>
</dbReference>
<evidence type="ECO:0000256" key="2">
    <source>
        <dbReference type="ARBA" id="ARBA00006285"/>
    </source>
</evidence>
<dbReference type="Gene3D" id="3.20.20.80">
    <property type="entry name" value="Glycosidases"/>
    <property type="match status" value="1"/>
</dbReference>
<evidence type="ECO:0000256" key="4">
    <source>
        <dbReference type="ARBA" id="ARBA00022801"/>
    </source>
</evidence>
<dbReference type="Pfam" id="PF13290">
    <property type="entry name" value="CHB_HEX_C_1"/>
    <property type="match status" value="1"/>
</dbReference>
<dbReference type="Gene3D" id="3.30.379.10">
    <property type="entry name" value="Chitobiase/beta-hexosaminidase domain 2-like"/>
    <property type="match status" value="1"/>
</dbReference>
<dbReference type="RefSeq" id="WP_114070351.1">
    <property type="nucleotide sequence ID" value="NZ_CP030850.1"/>
</dbReference>
<reference evidence="12 13" key="1">
    <citation type="submission" date="2018-07" db="EMBL/GenBank/DDBJ databases">
        <title>Genome sequencing of Runella.</title>
        <authorList>
            <person name="Baek M.-G."/>
            <person name="Yi H."/>
        </authorList>
    </citation>
    <scope>NUCLEOTIDE SEQUENCE [LARGE SCALE GENOMIC DNA]</scope>
    <source>
        <strain evidence="12 13">HYN0085</strain>
    </source>
</reference>